<proteinExistence type="predicted"/>
<reference evidence="1 2" key="1">
    <citation type="submission" date="2018-10" db="EMBL/GenBank/DDBJ databases">
        <authorList>
            <person name="Ekblom R."/>
            <person name="Jareborg N."/>
        </authorList>
    </citation>
    <scope>NUCLEOTIDE SEQUENCE [LARGE SCALE GENOMIC DNA]</scope>
    <source>
        <tissue evidence="1">Muscle</tissue>
    </source>
</reference>
<feature type="non-terminal residue" evidence="1">
    <location>
        <position position="56"/>
    </location>
</feature>
<dbReference type="Proteomes" id="UP000269945">
    <property type="component" value="Unassembled WGS sequence"/>
</dbReference>
<dbReference type="EMBL" id="CYRY02041844">
    <property type="protein sequence ID" value="VCX31616.1"/>
    <property type="molecule type" value="Genomic_DNA"/>
</dbReference>
<name>A0A9X9M455_GULGU</name>
<comment type="caution">
    <text evidence="1">The sequence shown here is derived from an EMBL/GenBank/DDBJ whole genome shotgun (WGS) entry which is preliminary data.</text>
</comment>
<sequence length="56" mass="6239">TKVVSESCLRARKGVHLNLFEEASQATVYAVMEGCGTRREKSGRNSGTFPWNRVSH</sequence>
<gene>
    <name evidence="1" type="ORF">BN2614_LOCUS1</name>
</gene>
<keyword evidence="2" id="KW-1185">Reference proteome</keyword>
<accession>A0A9X9M455</accession>
<evidence type="ECO:0000313" key="1">
    <source>
        <dbReference type="EMBL" id="VCX31616.1"/>
    </source>
</evidence>
<dbReference type="AlphaFoldDB" id="A0A9X9M455"/>
<organism evidence="1 2">
    <name type="scientific">Gulo gulo</name>
    <name type="common">Wolverine</name>
    <name type="synonym">Gluton</name>
    <dbReference type="NCBI Taxonomy" id="48420"/>
    <lineage>
        <taxon>Eukaryota</taxon>
        <taxon>Metazoa</taxon>
        <taxon>Chordata</taxon>
        <taxon>Craniata</taxon>
        <taxon>Vertebrata</taxon>
        <taxon>Euteleostomi</taxon>
        <taxon>Mammalia</taxon>
        <taxon>Eutheria</taxon>
        <taxon>Laurasiatheria</taxon>
        <taxon>Carnivora</taxon>
        <taxon>Caniformia</taxon>
        <taxon>Musteloidea</taxon>
        <taxon>Mustelidae</taxon>
        <taxon>Guloninae</taxon>
        <taxon>Gulo</taxon>
    </lineage>
</organism>
<protein>
    <submittedName>
        <fullName evidence="1">Uncharacterized protein</fullName>
    </submittedName>
</protein>
<evidence type="ECO:0000313" key="2">
    <source>
        <dbReference type="Proteomes" id="UP000269945"/>
    </source>
</evidence>